<reference evidence="1 2" key="1">
    <citation type="journal article" date="2015" name="Genome Announc.">
        <title>Expanding the biotechnology potential of lactobacilli through comparative genomics of 213 strains and associated genera.</title>
        <authorList>
            <person name="Sun Z."/>
            <person name="Harris H.M."/>
            <person name="McCann A."/>
            <person name="Guo C."/>
            <person name="Argimon S."/>
            <person name="Zhang W."/>
            <person name="Yang X."/>
            <person name="Jeffery I.B."/>
            <person name="Cooney J.C."/>
            <person name="Kagawa T.F."/>
            <person name="Liu W."/>
            <person name="Song Y."/>
            <person name="Salvetti E."/>
            <person name="Wrobel A."/>
            <person name="Rasinkangas P."/>
            <person name="Parkhill J."/>
            <person name="Rea M.C."/>
            <person name="O'Sullivan O."/>
            <person name="Ritari J."/>
            <person name="Douillard F.P."/>
            <person name="Paul Ross R."/>
            <person name="Yang R."/>
            <person name="Briner A.E."/>
            <person name="Felis G.E."/>
            <person name="de Vos W.M."/>
            <person name="Barrangou R."/>
            <person name="Klaenhammer T.R."/>
            <person name="Caufield P.W."/>
            <person name="Cui Y."/>
            <person name="Zhang H."/>
            <person name="O'Toole P.W."/>
        </authorList>
    </citation>
    <scope>NUCLEOTIDE SEQUENCE [LARGE SCALE GENOMIC DNA]</scope>
    <source>
        <strain evidence="1 2">DSM 20690</strain>
    </source>
</reference>
<gene>
    <name evidence="1" type="ORF">IV52_GL000072</name>
</gene>
<dbReference type="EMBL" id="JQBT01000010">
    <property type="protein sequence ID" value="KRN80498.1"/>
    <property type="molecule type" value="Genomic_DNA"/>
</dbReference>
<organism evidence="1 2">
    <name type="scientific">Fructilactobacillus lindneri DSM 20690 = JCM 11027</name>
    <dbReference type="NCBI Taxonomy" id="1122148"/>
    <lineage>
        <taxon>Bacteria</taxon>
        <taxon>Bacillati</taxon>
        <taxon>Bacillota</taxon>
        <taxon>Bacilli</taxon>
        <taxon>Lactobacillales</taxon>
        <taxon>Lactobacillaceae</taxon>
        <taxon>Fructilactobacillus</taxon>
    </lineage>
</organism>
<dbReference type="OrthoDB" id="9916125at2"/>
<dbReference type="Proteomes" id="UP000051565">
    <property type="component" value="Unassembled WGS sequence"/>
</dbReference>
<protein>
    <submittedName>
        <fullName evidence="1">Uncharacterized protein</fullName>
    </submittedName>
</protein>
<dbReference type="AlphaFoldDB" id="A0A0R2JTQ0"/>
<dbReference type="GeneID" id="61249512"/>
<proteinExistence type="predicted"/>
<evidence type="ECO:0000313" key="2">
    <source>
        <dbReference type="Proteomes" id="UP000051565"/>
    </source>
</evidence>
<evidence type="ECO:0000313" key="1">
    <source>
        <dbReference type="EMBL" id="KRN80498.1"/>
    </source>
</evidence>
<dbReference type="PATRIC" id="fig|1122148.6.peg.78"/>
<accession>A0A0R2JTQ0</accession>
<sequence>MKNELIKEITEYNRHIGNDNLVGVKKIFEYQKQLDLFWELAHTINIYDLNTIQLDVEKQVADHKVTNEKLVSLNTKLSEMLDDEFDFVKIDGKISELDNPDSISAPDLDTLDKFTKQLKK</sequence>
<dbReference type="RefSeq" id="WP_054646571.1">
    <property type="nucleotide sequence ID" value="NZ_FUXS01000006.1"/>
</dbReference>
<comment type="caution">
    <text evidence="1">The sequence shown here is derived from an EMBL/GenBank/DDBJ whole genome shotgun (WGS) entry which is preliminary data.</text>
</comment>
<keyword evidence="2" id="KW-1185">Reference proteome</keyword>
<name>A0A0R2JTQ0_9LACO</name>